<organism evidence="4 5">
    <name type="scientific">Elysia crispata</name>
    <name type="common">lettuce slug</name>
    <dbReference type="NCBI Taxonomy" id="231223"/>
    <lineage>
        <taxon>Eukaryota</taxon>
        <taxon>Metazoa</taxon>
        <taxon>Spiralia</taxon>
        <taxon>Lophotrochozoa</taxon>
        <taxon>Mollusca</taxon>
        <taxon>Gastropoda</taxon>
        <taxon>Heterobranchia</taxon>
        <taxon>Euthyneura</taxon>
        <taxon>Panpulmonata</taxon>
        <taxon>Sacoglossa</taxon>
        <taxon>Placobranchoidea</taxon>
        <taxon>Plakobranchidae</taxon>
        <taxon>Elysia</taxon>
    </lineage>
</organism>
<dbReference type="PROSITE" id="PS51257">
    <property type="entry name" value="PROKAR_LIPOPROTEIN"/>
    <property type="match status" value="1"/>
</dbReference>
<dbReference type="PRINTS" id="PR01217">
    <property type="entry name" value="PRICHEXTENSN"/>
</dbReference>
<sequence>MSRFTPFAVFTFIIAACLPGRIHGHGRMLDPPSRMSAYLAGFPTPANYEDHQMNCGGISLQWDSNGGRCGVCGDPWSGPRPYERPDGAMVQQTVITRTYLENQSIKVSIQLTQNHKGWFEFRLCDIRESSGALRGVEADQACLDRHLLADDRGRTRFDSPSDNSGVFDYFLVLPPGLTCPQCLLQWKWKCGNNWGCDDSGCGTGKGERQEEFYACADIKIEPRGGASPVNPQPQPQPQPQPLPPQPQPQPQPQPLPPQPQPQPLPPQPQPFPPQPQPQPLPPQPQPQPQPGGRNDIPQGFSSYSEYLQNIFSSTMNDALRFTNKIRGPTRTVVRQSDPITQQYDRQFLQDVVGYPSRRATPTGHAPRPGGLPTWLQPRPQTDQDAVNRLCAACFISCRFNACVWRCPQLCYP</sequence>
<proteinExistence type="predicted"/>
<feature type="domain" description="Chitin-binding type-4" evidence="3">
    <location>
        <begin position="25"/>
        <end position="218"/>
    </location>
</feature>
<dbReference type="Proteomes" id="UP001283361">
    <property type="component" value="Unassembled WGS sequence"/>
</dbReference>
<feature type="region of interest" description="Disordered" evidence="1">
    <location>
        <begin position="221"/>
        <end position="300"/>
    </location>
</feature>
<keyword evidence="5" id="KW-1185">Reference proteome</keyword>
<dbReference type="InterPro" id="IPR004302">
    <property type="entry name" value="Cellulose/chitin-bd_N"/>
</dbReference>
<evidence type="ECO:0000256" key="1">
    <source>
        <dbReference type="SAM" id="MobiDB-lite"/>
    </source>
</evidence>
<feature type="signal peptide" evidence="2">
    <location>
        <begin position="1"/>
        <end position="24"/>
    </location>
</feature>
<protein>
    <recommendedName>
        <fullName evidence="3">Chitin-binding type-4 domain-containing protein</fullName>
    </recommendedName>
</protein>
<dbReference type="AlphaFoldDB" id="A0AAE1B9E5"/>
<accession>A0AAE1B9E5</accession>
<evidence type="ECO:0000313" key="4">
    <source>
        <dbReference type="EMBL" id="KAK3801042.1"/>
    </source>
</evidence>
<evidence type="ECO:0000256" key="2">
    <source>
        <dbReference type="SAM" id="SignalP"/>
    </source>
</evidence>
<feature type="chain" id="PRO_5042219215" description="Chitin-binding type-4 domain-containing protein" evidence="2">
    <location>
        <begin position="25"/>
        <end position="412"/>
    </location>
</feature>
<evidence type="ECO:0000313" key="5">
    <source>
        <dbReference type="Proteomes" id="UP001283361"/>
    </source>
</evidence>
<dbReference type="EMBL" id="JAWDGP010000380">
    <property type="protein sequence ID" value="KAK3801042.1"/>
    <property type="molecule type" value="Genomic_DNA"/>
</dbReference>
<comment type="caution">
    <text evidence="4">The sequence shown here is derived from an EMBL/GenBank/DDBJ whole genome shotgun (WGS) entry which is preliminary data.</text>
</comment>
<keyword evidence="2" id="KW-0732">Signal</keyword>
<dbReference type="Pfam" id="PF03067">
    <property type="entry name" value="LPMO_10"/>
    <property type="match status" value="1"/>
</dbReference>
<feature type="compositionally biased region" description="Pro residues" evidence="1">
    <location>
        <begin position="230"/>
        <end position="289"/>
    </location>
</feature>
<name>A0AAE1B9E5_9GAST</name>
<gene>
    <name evidence="4" type="ORF">RRG08_011210</name>
</gene>
<reference evidence="4" key="1">
    <citation type="journal article" date="2023" name="G3 (Bethesda)">
        <title>A reference genome for the long-term kleptoplast-retaining sea slug Elysia crispata morphotype clarki.</title>
        <authorList>
            <person name="Eastman K.E."/>
            <person name="Pendleton A.L."/>
            <person name="Shaikh M.A."/>
            <person name="Suttiyut T."/>
            <person name="Ogas R."/>
            <person name="Tomko P."/>
            <person name="Gavelis G."/>
            <person name="Widhalm J.R."/>
            <person name="Wisecaver J.H."/>
        </authorList>
    </citation>
    <scope>NUCLEOTIDE SEQUENCE</scope>
    <source>
        <strain evidence="4">ECLA1</strain>
    </source>
</reference>
<evidence type="ECO:0000259" key="3">
    <source>
        <dbReference type="Pfam" id="PF03067"/>
    </source>
</evidence>